<reference evidence="1" key="1">
    <citation type="journal article" date="2015" name="Nature">
        <title>Complex archaea that bridge the gap between prokaryotes and eukaryotes.</title>
        <authorList>
            <person name="Spang A."/>
            <person name="Saw J.H."/>
            <person name="Jorgensen S.L."/>
            <person name="Zaremba-Niedzwiedzka K."/>
            <person name="Martijn J."/>
            <person name="Lind A.E."/>
            <person name="van Eijk R."/>
            <person name="Schleper C."/>
            <person name="Guy L."/>
            <person name="Ettema T.J."/>
        </authorList>
    </citation>
    <scope>NUCLEOTIDE SEQUENCE</scope>
</reference>
<accession>A0A0F9PU30</accession>
<name>A0A0F9PU30_9ZZZZ</name>
<comment type="caution">
    <text evidence="1">The sequence shown here is derived from an EMBL/GenBank/DDBJ whole genome shotgun (WGS) entry which is preliminary data.</text>
</comment>
<organism evidence="1">
    <name type="scientific">marine sediment metagenome</name>
    <dbReference type="NCBI Taxonomy" id="412755"/>
    <lineage>
        <taxon>unclassified sequences</taxon>
        <taxon>metagenomes</taxon>
        <taxon>ecological metagenomes</taxon>
    </lineage>
</organism>
<sequence length="140" mass="16903">MMDLQKLRAEAKRNAVGKHGFATWMGGYLSEISEPHIRFFDVSRRKREAKVSILTFYPIGKHYYAKVREQDNPIWHPTKREWCSPWDDCKGDGRSVSRQCETYEEAEKFVRRVLRWVFPNHRYMRDDATGRRWFYKHDGD</sequence>
<protein>
    <submittedName>
        <fullName evidence="1">Uncharacterized protein</fullName>
    </submittedName>
</protein>
<dbReference type="AlphaFoldDB" id="A0A0F9PU30"/>
<dbReference type="EMBL" id="LAZR01005845">
    <property type="protein sequence ID" value="KKM96682.1"/>
    <property type="molecule type" value="Genomic_DNA"/>
</dbReference>
<evidence type="ECO:0000313" key="1">
    <source>
        <dbReference type="EMBL" id="KKM96682.1"/>
    </source>
</evidence>
<proteinExistence type="predicted"/>
<gene>
    <name evidence="1" type="ORF">LCGC14_1175520</name>
</gene>